<keyword evidence="6 8" id="KW-0472">Membrane</keyword>
<dbReference type="InterPro" id="IPR014710">
    <property type="entry name" value="RmlC-like_jellyroll"/>
</dbReference>
<feature type="compositionally biased region" description="Basic and acidic residues" evidence="7">
    <location>
        <begin position="157"/>
        <end position="166"/>
    </location>
</feature>
<evidence type="ECO:0000313" key="10">
    <source>
        <dbReference type="EMBL" id="CAK9002583.1"/>
    </source>
</evidence>
<evidence type="ECO:0000259" key="9">
    <source>
        <dbReference type="PROSITE" id="PS50042"/>
    </source>
</evidence>
<evidence type="ECO:0000256" key="1">
    <source>
        <dbReference type="ARBA" id="ARBA00004141"/>
    </source>
</evidence>
<evidence type="ECO:0000256" key="7">
    <source>
        <dbReference type="SAM" id="MobiDB-lite"/>
    </source>
</evidence>
<dbReference type="CDD" id="cd00038">
    <property type="entry name" value="CAP_ED"/>
    <property type="match status" value="1"/>
</dbReference>
<feature type="compositionally biased region" description="Pro residues" evidence="7">
    <location>
        <begin position="889"/>
        <end position="898"/>
    </location>
</feature>
<feature type="region of interest" description="Disordered" evidence="7">
    <location>
        <begin position="216"/>
        <end position="244"/>
    </location>
</feature>
<dbReference type="Pfam" id="PF00520">
    <property type="entry name" value="Ion_trans"/>
    <property type="match status" value="1"/>
</dbReference>
<reference evidence="10 11" key="1">
    <citation type="submission" date="2024-02" db="EMBL/GenBank/DDBJ databases">
        <authorList>
            <person name="Chen Y."/>
            <person name="Shah S."/>
            <person name="Dougan E. K."/>
            <person name="Thang M."/>
            <person name="Chan C."/>
        </authorList>
    </citation>
    <scope>NUCLEOTIDE SEQUENCE [LARGE SCALE GENOMIC DNA]</scope>
</reference>
<feature type="region of interest" description="Disordered" evidence="7">
    <location>
        <begin position="838"/>
        <end position="898"/>
    </location>
</feature>
<keyword evidence="11" id="KW-1185">Reference proteome</keyword>
<evidence type="ECO:0000256" key="4">
    <source>
        <dbReference type="ARBA" id="ARBA00022989"/>
    </source>
</evidence>
<dbReference type="PANTHER" id="PTHR45689:SF5">
    <property type="entry name" value="I[[H]] CHANNEL, ISOFORM E"/>
    <property type="match status" value="1"/>
</dbReference>
<dbReference type="EMBL" id="CAXAMM010004147">
    <property type="protein sequence ID" value="CAK9002583.1"/>
    <property type="molecule type" value="Genomic_DNA"/>
</dbReference>
<dbReference type="InterPro" id="IPR000595">
    <property type="entry name" value="cNMP-bd_dom"/>
</dbReference>
<evidence type="ECO:0000313" key="11">
    <source>
        <dbReference type="Proteomes" id="UP001642464"/>
    </source>
</evidence>
<feature type="transmembrane region" description="Helical" evidence="8">
    <location>
        <begin position="471"/>
        <end position="492"/>
    </location>
</feature>
<evidence type="ECO:0000256" key="5">
    <source>
        <dbReference type="ARBA" id="ARBA00023065"/>
    </source>
</evidence>
<gene>
    <name evidence="10" type="ORF">SCF082_LOCUS7410</name>
</gene>
<evidence type="ECO:0000256" key="6">
    <source>
        <dbReference type="ARBA" id="ARBA00023136"/>
    </source>
</evidence>
<protein>
    <submittedName>
        <fullName evidence="10">Potassium/sodium hyperpolarization-activated cyclic nucleotide-gated channel 4</fullName>
    </submittedName>
</protein>
<keyword evidence="5" id="KW-0406">Ion transport</keyword>
<comment type="caution">
    <text evidence="10">The sequence shown here is derived from an EMBL/GenBank/DDBJ whole genome shotgun (WGS) entry which is preliminary data.</text>
</comment>
<dbReference type="PANTHER" id="PTHR45689">
    <property type="entry name" value="I[[H]] CHANNEL, ISOFORM E"/>
    <property type="match status" value="1"/>
</dbReference>
<dbReference type="SUPFAM" id="SSF81324">
    <property type="entry name" value="Voltage-gated potassium channels"/>
    <property type="match status" value="1"/>
</dbReference>
<proteinExistence type="predicted"/>
<dbReference type="Gene3D" id="2.60.120.10">
    <property type="entry name" value="Jelly Rolls"/>
    <property type="match status" value="1"/>
</dbReference>
<evidence type="ECO:0000256" key="3">
    <source>
        <dbReference type="ARBA" id="ARBA00022692"/>
    </source>
</evidence>
<comment type="subcellular location">
    <subcellularLocation>
        <location evidence="1">Membrane</location>
        <topology evidence="1">Multi-pass membrane protein</topology>
    </subcellularLocation>
</comment>
<feature type="compositionally biased region" description="Basic and acidic residues" evidence="7">
    <location>
        <begin position="858"/>
        <end position="872"/>
    </location>
</feature>
<accession>A0ABP0IIZ7</accession>
<dbReference type="Gene3D" id="1.10.287.70">
    <property type="match status" value="1"/>
</dbReference>
<name>A0ABP0IIZ7_9DINO</name>
<dbReference type="InterPro" id="IPR005821">
    <property type="entry name" value="Ion_trans_dom"/>
</dbReference>
<keyword evidence="4 8" id="KW-1133">Transmembrane helix</keyword>
<feature type="domain" description="Cyclic nucleotide-binding" evidence="9">
    <location>
        <begin position="652"/>
        <end position="751"/>
    </location>
</feature>
<feature type="transmembrane region" description="Helical" evidence="8">
    <location>
        <begin position="325"/>
        <end position="347"/>
    </location>
</feature>
<dbReference type="Pfam" id="PF00027">
    <property type="entry name" value="cNMP_binding"/>
    <property type="match status" value="1"/>
</dbReference>
<evidence type="ECO:0000256" key="2">
    <source>
        <dbReference type="ARBA" id="ARBA00022448"/>
    </source>
</evidence>
<sequence length="898" mass="101182">MERVVSGGLDLESITDAEFSKLVGQQVTIFQAMLKRHQDLVSALRMEIEVLKHELGDREASRLPSPERSPMSPLKCLGSGLLEPQIPVTSASFASGTMPLMGVVPSGQDSLAPRNDSITQSQDLPIVVKPRVSLKVQPFCDEESEEALWAVKKHGRDSRSPSERDLTSPQLQVGWRSASNDACGMKARKSGRSSIISDPMRPTRSVHAAAAARAKTAEAQRNGSRANTAGLPGVGPRAVSEPQGVGATHSTHVLAAAEIRVEAWDIWPELFFEAVVEERRASIHSYSAQKTRLSLNHGTNMLKSNLTAVQCLQAMVLPPDGKRRLFWLVFSLLLIAYDMVMVPLSVYELDTSSFETGMTVFSVTFWTIDFIVAFFVGYYESGTLELRPQKTALNYVKTWMMADLILLSFEWTDLIIAEMPSLPSLIRASRSLRILRFLRSAKLLRAAKLPSFIKHLPFVSRSEYITLSFGILKQLLGILFINHTIAAVWYLLGQGAGSNGWLAANDIPVDDWWYTFLISLHWSLTQFTPASMSVQPTNLQERAFNVTVVIFALVTFSSFVSSITNLMTHLRNLESAEAILFSKLEDFMQSRKFSFYLTVRVRRYLEQRNAEKRSRPEEGDIELLNRLSEPLMTEVHFEMHSPVLTKHPMFFAYSRLNEPAVMKLCHTAVKTISLSSEDYLFAKGETAKSMFFLTSGKLTYTMENGDPIPVQHPAYFSEMVLWTPWSHNGTMRARSDCKILLLDFEKFHEVVAHAKNCQLEVCKYAERAIHILNKYFNKDTRSDLNSGKYNERRMTKRVFPEGCLEVRPMWFMPMPPRSINRHNSTGGLLNGIRRMASAQQVEMPSDSDAESTESEMEGFGRPRRIMEDKESFASDTPPPEMEEEEVQPPERPPPEVLG</sequence>
<dbReference type="InterPro" id="IPR051413">
    <property type="entry name" value="K/Na_HCN_channel"/>
</dbReference>
<dbReference type="InterPro" id="IPR018490">
    <property type="entry name" value="cNMP-bd_dom_sf"/>
</dbReference>
<feature type="compositionally biased region" description="Acidic residues" evidence="7">
    <location>
        <begin position="845"/>
        <end position="856"/>
    </location>
</feature>
<dbReference type="SUPFAM" id="SSF51206">
    <property type="entry name" value="cAMP-binding domain-like"/>
    <property type="match status" value="1"/>
</dbReference>
<evidence type="ECO:0000256" key="8">
    <source>
        <dbReference type="SAM" id="Phobius"/>
    </source>
</evidence>
<feature type="transmembrane region" description="Helical" evidence="8">
    <location>
        <begin position="359"/>
        <end position="379"/>
    </location>
</feature>
<dbReference type="Proteomes" id="UP001642464">
    <property type="component" value="Unassembled WGS sequence"/>
</dbReference>
<feature type="region of interest" description="Disordered" evidence="7">
    <location>
        <begin position="152"/>
        <end position="203"/>
    </location>
</feature>
<feature type="transmembrane region" description="Helical" evidence="8">
    <location>
        <begin position="512"/>
        <end position="531"/>
    </location>
</feature>
<dbReference type="PROSITE" id="PS50042">
    <property type="entry name" value="CNMP_BINDING_3"/>
    <property type="match status" value="1"/>
</dbReference>
<feature type="transmembrane region" description="Helical" evidence="8">
    <location>
        <begin position="543"/>
        <end position="563"/>
    </location>
</feature>
<organism evidence="10 11">
    <name type="scientific">Durusdinium trenchii</name>
    <dbReference type="NCBI Taxonomy" id="1381693"/>
    <lineage>
        <taxon>Eukaryota</taxon>
        <taxon>Sar</taxon>
        <taxon>Alveolata</taxon>
        <taxon>Dinophyceae</taxon>
        <taxon>Suessiales</taxon>
        <taxon>Symbiodiniaceae</taxon>
        <taxon>Durusdinium</taxon>
    </lineage>
</organism>
<keyword evidence="3 8" id="KW-0812">Transmembrane</keyword>
<keyword evidence="2" id="KW-0813">Transport</keyword>